<evidence type="ECO:0008006" key="9">
    <source>
        <dbReference type="Google" id="ProtNLM"/>
    </source>
</evidence>
<proteinExistence type="inferred from homology"/>
<dbReference type="AlphaFoldDB" id="A0A5D3KQF4"/>
<evidence type="ECO:0000256" key="2">
    <source>
        <dbReference type="ARBA" id="ARBA00023052"/>
    </source>
</evidence>
<dbReference type="GO" id="GO:0005948">
    <property type="term" value="C:acetolactate synthase complex"/>
    <property type="evidence" value="ECO:0007669"/>
    <property type="project" value="TreeGrafter"/>
</dbReference>
<dbReference type="GO" id="GO:0003984">
    <property type="term" value="F:acetolactate synthase activity"/>
    <property type="evidence" value="ECO:0007669"/>
    <property type="project" value="TreeGrafter"/>
</dbReference>
<dbReference type="Proteomes" id="UP000324758">
    <property type="component" value="Unassembled WGS sequence"/>
</dbReference>
<dbReference type="PROSITE" id="PS00187">
    <property type="entry name" value="TPP_ENZYMES"/>
    <property type="match status" value="1"/>
</dbReference>
<dbReference type="Pfam" id="PF00205">
    <property type="entry name" value="TPP_enzyme_M"/>
    <property type="match status" value="1"/>
</dbReference>
<reference evidence="7 8" key="1">
    <citation type="submission" date="2019-08" db="EMBL/GenBank/DDBJ databases">
        <title>Bradyrhizobium hipponensis sp. nov., a rhizobium isolated from a Lupinus angustifolius root nodule in Tunisia.</title>
        <authorList>
            <person name="Off K."/>
            <person name="Rejili M."/>
            <person name="Mars M."/>
            <person name="Brachmann A."/>
            <person name="Marin M."/>
        </authorList>
    </citation>
    <scope>NUCLEOTIDE SEQUENCE [LARGE SCALE GENOMIC DNA]</scope>
    <source>
        <strain evidence="7 8">CTAW71</strain>
    </source>
</reference>
<sequence>MSGADAVVDALLKHGLKSLYCLPGIQNDALFVSLFDRRNEIQAVHTRHEQGAAYMALGAALATGKPAAYAVVPGPGVLNTAAALGTAYSTGAKVLCLSGQIPSHAIGKGLGYLHELPDQLGILERLTKWARRTRAPEDVPADFAGAFAAMRSGRPRPVAMEVPMDVLSRRAEIKAAFVREPDVAPALEDDALARAASLLSRAERPLIFVGGGAQDAGLPLRQLAEKLGAPVVAHRMGRGVLDDRHPLSLNLTAGHALWKGCDVVLAIGTRMHLPLTQWGSDEELQVIKVDVDRLEMSRGRQPDVALCGEALDVLQRLNAQIRKPVGDRDNRVASSRALKAEIAGKLDLLRPQLDYLRAIRDVLPDNGILVDESTQVGYVSRIGYETRLPRTYLSSGHAGTLGWGFPTALGAQHALPNTPVVSITGDGGFMFNVQELATAAHHNIPLVTVLFNDGAFGNVQRMQRELYGQRVIATDLTNPDFVRMADSFGIDAMRAQGPQALRSALTRAIEARRPSLIEVPCRQMPEPWPFLQLPRVRGRSSV</sequence>
<feature type="domain" description="Thiamine pyrophosphate enzyme N-terminal TPP-binding" evidence="6">
    <location>
        <begin position="1"/>
        <end position="120"/>
    </location>
</feature>
<dbReference type="InterPro" id="IPR012001">
    <property type="entry name" value="Thiamin_PyroP_enz_TPP-bd_dom"/>
</dbReference>
<evidence type="ECO:0000313" key="8">
    <source>
        <dbReference type="Proteomes" id="UP000324758"/>
    </source>
</evidence>
<dbReference type="GO" id="GO:0009097">
    <property type="term" value="P:isoleucine biosynthetic process"/>
    <property type="evidence" value="ECO:0007669"/>
    <property type="project" value="TreeGrafter"/>
</dbReference>
<keyword evidence="2 3" id="KW-0786">Thiamine pyrophosphate</keyword>
<dbReference type="SUPFAM" id="SSF52467">
    <property type="entry name" value="DHS-like NAD/FAD-binding domain"/>
    <property type="match status" value="1"/>
</dbReference>
<evidence type="ECO:0000259" key="6">
    <source>
        <dbReference type="Pfam" id="PF02776"/>
    </source>
</evidence>
<comment type="similarity">
    <text evidence="1 3">Belongs to the TPP enzyme family.</text>
</comment>
<accession>A0A5D3KQF4</accession>
<evidence type="ECO:0000259" key="4">
    <source>
        <dbReference type="Pfam" id="PF00205"/>
    </source>
</evidence>
<dbReference type="InterPro" id="IPR000399">
    <property type="entry name" value="TPP-bd_CS"/>
</dbReference>
<dbReference type="OrthoDB" id="4494979at2"/>
<evidence type="ECO:0000313" key="7">
    <source>
        <dbReference type="EMBL" id="TYL98863.1"/>
    </source>
</evidence>
<evidence type="ECO:0000256" key="3">
    <source>
        <dbReference type="RuleBase" id="RU362132"/>
    </source>
</evidence>
<dbReference type="InterPro" id="IPR011766">
    <property type="entry name" value="TPP_enzyme_TPP-bd"/>
</dbReference>
<organism evidence="7 8">
    <name type="scientific">Bradyrhizobium rifense</name>
    <dbReference type="NCBI Taxonomy" id="515499"/>
    <lineage>
        <taxon>Bacteria</taxon>
        <taxon>Pseudomonadati</taxon>
        <taxon>Pseudomonadota</taxon>
        <taxon>Alphaproteobacteria</taxon>
        <taxon>Hyphomicrobiales</taxon>
        <taxon>Nitrobacteraceae</taxon>
        <taxon>Bradyrhizobium</taxon>
    </lineage>
</organism>
<dbReference type="InterPro" id="IPR012000">
    <property type="entry name" value="Thiamin_PyroP_enz_cen_dom"/>
</dbReference>
<evidence type="ECO:0000256" key="1">
    <source>
        <dbReference type="ARBA" id="ARBA00007812"/>
    </source>
</evidence>
<comment type="caution">
    <text evidence="7">The sequence shown here is derived from an EMBL/GenBank/DDBJ whole genome shotgun (WGS) entry which is preliminary data.</text>
</comment>
<dbReference type="Gene3D" id="3.40.50.970">
    <property type="match status" value="2"/>
</dbReference>
<name>A0A5D3KQF4_9BRAD</name>
<dbReference type="GO" id="GO:0009099">
    <property type="term" value="P:L-valine biosynthetic process"/>
    <property type="evidence" value="ECO:0007669"/>
    <property type="project" value="TreeGrafter"/>
</dbReference>
<protein>
    <recommendedName>
        <fullName evidence="9">TPP-binding protein</fullName>
    </recommendedName>
</protein>
<dbReference type="InterPro" id="IPR029061">
    <property type="entry name" value="THDP-binding"/>
</dbReference>
<dbReference type="Pfam" id="PF02775">
    <property type="entry name" value="TPP_enzyme_C"/>
    <property type="match status" value="1"/>
</dbReference>
<dbReference type="InterPro" id="IPR029035">
    <property type="entry name" value="DHS-like_NAD/FAD-binding_dom"/>
</dbReference>
<dbReference type="GO" id="GO:0000287">
    <property type="term" value="F:magnesium ion binding"/>
    <property type="evidence" value="ECO:0007669"/>
    <property type="project" value="InterPro"/>
</dbReference>
<dbReference type="InterPro" id="IPR045229">
    <property type="entry name" value="TPP_enz"/>
</dbReference>
<dbReference type="Gene3D" id="3.40.50.1220">
    <property type="entry name" value="TPP-binding domain"/>
    <property type="match status" value="1"/>
</dbReference>
<dbReference type="CDD" id="cd00568">
    <property type="entry name" value="TPP_enzymes"/>
    <property type="match status" value="1"/>
</dbReference>
<keyword evidence="8" id="KW-1185">Reference proteome</keyword>
<dbReference type="PANTHER" id="PTHR18968">
    <property type="entry name" value="THIAMINE PYROPHOSPHATE ENZYMES"/>
    <property type="match status" value="1"/>
</dbReference>
<feature type="domain" description="Thiamine pyrophosphate enzyme central" evidence="4">
    <location>
        <begin position="192"/>
        <end position="317"/>
    </location>
</feature>
<dbReference type="PANTHER" id="PTHR18968:SF167">
    <property type="entry name" value="ACETOLACTATE SYNTHASE LARGE SUBUNIT ILVB2-RELATED"/>
    <property type="match status" value="1"/>
</dbReference>
<dbReference type="EMBL" id="VSSS01000010">
    <property type="protein sequence ID" value="TYL98863.1"/>
    <property type="molecule type" value="Genomic_DNA"/>
</dbReference>
<dbReference type="GO" id="GO:0030976">
    <property type="term" value="F:thiamine pyrophosphate binding"/>
    <property type="evidence" value="ECO:0007669"/>
    <property type="project" value="InterPro"/>
</dbReference>
<evidence type="ECO:0000259" key="5">
    <source>
        <dbReference type="Pfam" id="PF02775"/>
    </source>
</evidence>
<dbReference type="CDD" id="cd07035">
    <property type="entry name" value="TPP_PYR_POX_like"/>
    <property type="match status" value="1"/>
</dbReference>
<dbReference type="SUPFAM" id="SSF52518">
    <property type="entry name" value="Thiamin diphosphate-binding fold (THDP-binding)"/>
    <property type="match status" value="2"/>
</dbReference>
<dbReference type="Pfam" id="PF02776">
    <property type="entry name" value="TPP_enzyme_N"/>
    <property type="match status" value="1"/>
</dbReference>
<feature type="domain" description="Thiamine pyrophosphate enzyme TPP-binding" evidence="5">
    <location>
        <begin position="382"/>
        <end position="519"/>
    </location>
</feature>
<dbReference type="NCBIfam" id="NF006122">
    <property type="entry name" value="PRK08266.1"/>
    <property type="match status" value="1"/>
</dbReference>
<dbReference type="GO" id="GO:0050660">
    <property type="term" value="F:flavin adenine dinucleotide binding"/>
    <property type="evidence" value="ECO:0007669"/>
    <property type="project" value="TreeGrafter"/>
</dbReference>
<gene>
    <name evidence="7" type="ORF">FXB40_04725</name>
</gene>